<comment type="similarity">
    <text evidence="1">Belongs to the HesB/IscA family.</text>
</comment>
<evidence type="ECO:0000313" key="4">
    <source>
        <dbReference type="Proteomes" id="UP001268683"/>
    </source>
</evidence>
<proteinExistence type="inferred from homology"/>
<dbReference type="Pfam" id="PF01521">
    <property type="entry name" value="Fe-S_biosyn"/>
    <property type="match status" value="1"/>
</dbReference>
<dbReference type="EMBL" id="CP123872">
    <property type="protein sequence ID" value="WND03773.1"/>
    <property type="molecule type" value="Genomic_DNA"/>
</dbReference>
<sequence length="109" mass="11797">MSVITVKPEAIDHMRALMAKQPDAIGIRLGTAVKGCSGLGYDIDYVTKADPTDEVIETDAGFSLFVPRTALLHLFGTEIGWEDSMFSTGFTFTNPNEKGRCGCGESFMV</sequence>
<dbReference type="GO" id="GO:0016226">
    <property type="term" value="P:iron-sulfur cluster assembly"/>
    <property type="evidence" value="ECO:0007669"/>
    <property type="project" value="InterPro"/>
</dbReference>
<dbReference type="InterPro" id="IPR035903">
    <property type="entry name" value="HesB-like_dom_sf"/>
</dbReference>
<keyword evidence="4" id="KW-1185">Reference proteome</keyword>
<dbReference type="PROSITE" id="PS01152">
    <property type="entry name" value="HESB"/>
    <property type="match status" value="1"/>
</dbReference>
<dbReference type="InterPro" id="IPR016092">
    <property type="entry name" value="ATAP"/>
</dbReference>
<dbReference type="NCBIfam" id="TIGR00049">
    <property type="entry name" value="iron-sulfur cluster assembly accessory protein"/>
    <property type="match status" value="1"/>
</dbReference>
<dbReference type="KEGG" id="tmk:QGN29_05210"/>
<dbReference type="PANTHER" id="PTHR10072">
    <property type="entry name" value="IRON-SULFUR CLUSTER ASSEMBLY PROTEIN"/>
    <property type="match status" value="1"/>
</dbReference>
<dbReference type="GO" id="GO:0005737">
    <property type="term" value="C:cytoplasm"/>
    <property type="evidence" value="ECO:0007669"/>
    <property type="project" value="TreeGrafter"/>
</dbReference>
<dbReference type="Proteomes" id="UP001268683">
    <property type="component" value="Chromosome"/>
</dbReference>
<dbReference type="Gene3D" id="2.60.300.12">
    <property type="entry name" value="HesB-like domain"/>
    <property type="match status" value="1"/>
</dbReference>
<dbReference type="SUPFAM" id="SSF89360">
    <property type="entry name" value="HesB-like domain"/>
    <property type="match status" value="1"/>
</dbReference>
<evidence type="ECO:0000256" key="1">
    <source>
        <dbReference type="ARBA" id="ARBA00006718"/>
    </source>
</evidence>
<dbReference type="InterPro" id="IPR050322">
    <property type="entry name" value="Fe-S_cluster_asmbl/transfer"/>
</dbReference>
<evidence type="ECO:0000313" key="3">
    <source>
        <dbReference type="EMBL" id="WND03773.1"/>
    </source>
</evidence>
<dbReference type="PANTHER" id="PTHR10072:SF41">
    <property type="entry name" value="IRON-SULFUR CLUSTER ASSEMBLY 1 HOMOLOG, MITOCHONDRIAL"/>
    <property type="match status" value="1"/>
</dbReference>
<protein>
    <submittedName>
        <fullName evidence="3">Iron-sulfur cluster assembly accessory protein</fullName>
    </submittedName>
</protein>
<name>A0AA52HBM1_9PROT</name>
<dbReference type="GO" id="GO:0051537">
    <property type="term" value="F:2 iron, 2 sulfur cluster binding"/>
    <property type="evidence" value="ECO:0007669"/>
    <property type="project" value="TreeGrafter"/>
</dbReference>
<dbReference type="InterPro" id="IPR017870">
    <property type="entry name" value="FeS_cluster_insertion_CS"/>
</dbReference>
<reference evidence="3" key="1">
    <citation type="submission" date="2023-04" db="EMBL/GenBank/DDBJ databases">
        <title>Complete genome sequence of Temperatibacter marinus.</title>
        <authorList>
            <person name="Rong J.-C."/>
            <person name="Yi M.-L."/>
            <person name="Zhao Q."/>
        </authorList>
    </citation>
    <scope>NUCLEOTIDE SEQUENCE</scope>
    <source>
        <strain evidence="3">NBRC 110045</strain>
    </source>
</reference>
<dbReference type="AlphaFoldDB" id="A0AA52HBM1"/>
<organism evidence="3 4">
    <name type="scientific">Temperatibacter marinus</name>
    <dbReference type="NCBI Taxonomy" id="1456591"/>
    <lineage>
        <taxon>Bacteria</taxon>
        <taxon>Pseudomonadati</taxon>
        <taxon>Pseudomonadota</taxon>
        <taxon>Alphaproteobacteria</taxon>
        <taxon>Kordiimonadales</taxon>
        <taxon>Temperatibacteraceae</taxon>
        <taxon>Temperatibacter</taxon>
    </lineage>
</organism>
<gene>
    <name evidence="3" type="ORF">QGN29_05210</name>
</gene>
<accession>A0AA52HBM1</accession>
<feature type="domain" description="Core" evidence="2">
    <location>
        <begin position="4"/>
        <end position="105"/>
    </location>
</feature>
<evidence type="ECO:0000259" key="2">
    <source>
        <dbReference type="Pfam" id="PF01521"/>
    </source>
</evidence>
<dbReference type="InterPro" id="IPR000361">
    <property type="entry name" value="ATAP_core_dom"/>
</dbReference>
<dbReference type="RefSeq" id="WP_310799627.1">
    <property type="nucleotide sequence ID" value="NZ_CP123872.1"/>
</dbReference>